<evidence type="ECO:0000256" key="5">
    <source>
        <dbReference type="ARBA" id="ARBA00035201"/>
    </source>
</evidence>
<evidence type="ECO:0000256" key="7">
    <source>
        <dbReference type="RuleBase" id="RU003877"/>
    </source>
</evidence>
<dbReference type="RefSeq" id="WP_251259991.1">
    <property type="nucleotide sequence ID" value="NZ_JAMQGP010000001.1"/>
</dbReference>
<dbReference type="InterPro" id="IPR036899">
    <property type="entry name" value="Ribosomal_uL13_sf"/>
</dbReference>
<dbReference type="PROSITE" id="PS00783">
    <property type="entry name" value="RIBOSOMAL_L13"/>
    <property type="match status" value="1"/>
</dbReference>
<protein>
    <recommendedName>
        <fullName evidence="5 6">Large ribosomal subunit protein uL13</fullName>
    </recommendedName>
</protein>
<accession>A0AA41W4R3</accession>
<gene>
    <name evidence="6 8 9" type="primary">rplM</name>
    <name evidence="9" type="ORF">NAF29_02950</name>
</gene>
<keyword evidence="3 6" id="KW-0689">Ribosomal protein</keyword>
<dbReference type="InterPro" id="IPR023563">
    <property type="entry name" value="Ribosomal_uL13_CS"/>
</dbReference>
<dbReference type="EMBL" id="JAMQGP010000001">
    <property type="protein sequence ID" value="MCM2678629.1"/>
    <property type="molecule type" value="Genomic_DNA"/>
</dbReference>
<sequence length="142" mass="15952">MKTFTAKPESVQRDWYVVDAEGKTLGRLATEIATRLRGKHKPEYTPHVDTGDYIVVVNCEKVAVTGRKAANKMYYKHTGFPGGIREISFEKLIARKPEMVIEKAVKGMLPKGPLGRAMFRKLKVYAGSEHQHAAQQPQVLDI</sequence>
<dbReference type="Gene3D" id="3.90.1180.10">
    <property type="entry name" value="Ribosomal protein L13"/>
    <property type="match status" value="1"/>
</dbReference>
<dbReference type="InterPro" id="IPR005823">
    <property type="entry name" value="Ribosomal_uL13_bac-type"/>
</dbReference>
<dbReference type="AlphaFoldDB" id="A0AA41W4R3"/>
<dbReference type="FunFam" id="3.90.1180.10:FF:000001">
    <property type="entry name" value="50S ribosomal protein L13"/>
    <property type="match status" value="1"/>
</dbReference>
<dbReference type="NCBIfam" id="TIGR01066">
    <property type="entry name" value="rplM_bact"/>
    <property type="match status" value="1"/>
</dbReference>
<reference evidence="9 10" key="1">
    <citation type="journal article" date="2013" name="Antonie Van Leeuwenhoek">
        <title>Echinimonas agarilytica gen. nov., sp. nov., a new gammaproteobacterium isolated from the sea urchin Strongylocentrotus intermedius.</title>
        <authorList>
            <person name="Nedashkovskaya O.I."/>
            <person name="Stenkova A.M."/>
            <person name="Zhukova N.V."/>
            <person name="Van Trappen S."/>
            <person name="Lee J.S."/>
            <person name="Kim S.B."/>
        </authorList>
    </citation>
    <scope>NUCLEOTIDE SEQUENCE [LARGE SCALE GENOMIC DNA]</scope>
    <source>
        <strain evidence="9 10">KMM 6351</strain>
    </source>
</reference>
<comment type="function">
    <text evidence="6 8">This protein is one of the early assembly proteins of the 50S ribosomal subunit, although it is not seen to bind rRNA by itself. It is important during the early stages of 50S assembly.</text>
</comment>
<dbReference type="GO" id="GO:0003735">
    <property type="term" value="F:structural constituent of ribosome"/>
    <property type="evidence" value="ECO:0007669"/>
    <property type="project" value="InterPro"/>
</dbReference>
<dbReference type="GO" id="GO:0017148">
    <property type="term" value="P:negative regulation of translation"/>
    <property type="evidence" value="ECO:0007669"/>
    <property type="project" value="TreeGrafter"/>
</dbReference>
<evidence type="ECO:0000256" key="1">
    <source>
        <dbReference type="ARBA" id="ARBA00006227"/>
    </source>
</evidence>
<proteinExistence type="inferred from homology"/>
<keyword evidence="10" id="KW-1185">Reference proteome</keyword>
<comment type="similarity">
    <text evidence="1 6 7">Belongs to the universal ribosomal protein uL13 family.</text>
</comment>
<evidence type="ECO:0000313" key="10">
    <source>
        <dbReference type="Proteomes" id="UP001165393"/>
    </source>
</evidence>
<dbReference type="PIRSF" id="PIRSF002181">
    <property type="entry name" value="Ribosomal_L13"/>
    <property type="match status" value="1"/>
</dbReference>
<dbReference type="SUPFAM" id="SSF52161">
    <property type="entry name" value="Ribosomal protein L13"/>
    <property type="match status" value="1"/>
</dbReference>
<dbReference type="InterPro" id="IPR005822">
    <property type="entry name" value="Ribosomal_uL13"/>
</dbReference>
<evidence type="ECO:0000256" key="8">
    <source>
        <dbReference type="RuleBase" id="RU003878"/>
    </source>
</evidence>
<dbReference type="HAMAP" id="MF_01366">
    <property type="entry name" value="Ribosomal_uL13"/>
    <property type="match status" value="1"/>
</dbReference>
<dbReference type="PANTHER" id="PTHR11545:SF2">
    <property type="entry name" value="LARGE RIBOSOMAL SUBUNIT PROTEIN UL13M"/>
    <property type="match status" value="1"/>
</dbReference>
<comment type="caution">
    <text evidence="9">The sequence shown here is derived from an EMBL/GenBank/DDBJ whole genome shotgun (WGS) entry which is preliminary data.</text>
</comment>
<evidence type="ECO:0000256" key="6">
    <source>
        <dbReference type="HAMAP-Rule" id="MF_01366"/>
    </source>
</evidence>
<name>A0AA41W4R3_9GAMM</name>
<dbReference type="CDD" id="cd00392">
    <property type="entry name" value="Ribosomal_L13"/>
    <property type="match status" value="1"/>
</dbReference>
<evidence type="ECO:0000256" key="3">
    <source>
        <dbReference type="ARBA" id="ARBA00022980"/>
    </source>
</evidence>
<dbReference type="Pfam" id="PF00572">
    <property type="entry name" value="Ribosomal_L13"/>
    <property type="match status" value="1"/>
</dbReference>
<evidence type="ECO:0000313" key="9">
    <source>
        <dbReference type="EMBL" id="MCM2678629.1"/>
    </source>
</evidence>
<comment type="subunit">
    <text evidence="2 6">Part of the 50S ribosomal subunit.</text>
</comment>
<dbReference type="GO" id="GO:0022625">
    <property type="term" value="C:cytosolic large ribosomal subunit"/>
    <property type="evidence" value="ECO:0007669"/>
    <property type="project" value="TreeGrafter"/>
</dbReference>
<dbReference type="GO" id="GO:0003729">
    <property type="term" value="F:mRNA binding"/>
    <property type="evidence" value="ECO:0007669"/>
    <property type="project" value="TreeGrafter"/>
</dbReference>
<dbReference type="Proteomes" id="UP001165393">
    <property type="component" value="Unassembled WGS sequence"/>
</dbReference>
<dbReference type="GO" id="GO:0006412">
    <property type="term" value="P:translation"/>
    <property type="evidence" value="ECO:0007669"/>
    <property type="project" value="UniProtKB-UniRule"/>
</dbReference>
<evidence type="ECO:0000256" key="4">
    <source>
        <dbReference type="ARBA" id="ARBA00023274"/>
    </source>
</evidence>
<evidence type="ECO:0000256" key="2">
    <source>
        <dbReference type="ARBA" id="ARBA00011838"/>
    </source>
</evidence>
<keyword evidence="4 6" id="KW-0687">Ribonucleoprotein</keyword>
<dbReference type="PANTHER" id="PTHR11545">
    <property type="entry name" value="RIBOSOMAL PROTEIN L13"/>
    <property type="match status" value="1"/>
</dbReference>
<organism evidence="9 10">
    <name type="scientific">Echinimonas agarilytica</name>
    <dbReference type="NCBI Taxonomy" id="1215918"/>
    <lineage>
        <taxon>Bacteria</taxon>
        <taxon>Pseudomonadati</taxon>
        <taxon>Pseudomonadota</taxon>
        <taxon>Gammaproteobacteria</taxon>
        <taxon>Alteromonadales</taxon>
        <taxon>Echinimonadaceae</taxon>
        <taxon>Echinimonas</taxon>
    </lineage>
</organism>